<dbReference type="eggNOG" id="KOG3627">
    <property type="taxonomic scope" value="Eukaryota"/>
</dbReference>
<evidence type="ECO:0000256" key="6">
    <source>
        <dbReference type="ARBA" id="ARBA00022729"/>
    </source>
</evidence>
<keyword evidence="10" id="KW-0094">Blood coagulation</keyword>
<dbReference type="Gene3D" id="2.40.10.10">
    <property type="entry name" value="Trypsin-like serine proteases"/>
    <property type="match status" value="2"/>
</dbReference>
<feature type="chain" id="PRO_5003412839" evidence="16">
    <location>
        <begin position="20"/>
        <end position="625"/>
    </location>
</feature>
<dbReference type="SMART" id="SM00223">
    <property type="entry name" value="APPLE"/>
    <property type="match status" value="4"/>
</dbReference>
<dbReference type="PROSITE" id="PS50240">
    <property type="entry name" value="TRYPSIN_DOM"/>
    <property type="match status" value="1"/>
</dbReference>
<feature type="domain" description="Apple" evidence="18">
    <location>
        <begin position="109"/>
        <end position="192"/>
    </location>
</feature>
<sequence>MPWISQAFYYIALFASVHSECVSRIYENTIFSGGAISKVYTPDVEHCQIVCTYHPRCLFFTYLPGSWVEPSVRFACFLKDSDTLTLPKETMEGAISGHSRKQCPRVTACNKEVYEGLNMVGDSYNATTADSFEQCQKRCTNEDHCYFFTYVTALFHQADLRQQCYLKYSVTGTPTQIKQLGGVISGFSLKTCQQSDQDCQRNIFQHQAFSGVILAKVLTPDVFVCRMICTYQPNCLFFTFHNHEWNVSSERYTCVMMTSKSGTPDGFEEMENTLTGYSLQNCRIATPACHSPTFSDLNFLGTELSEEYVSGHKACQQLCTDTIRCQFFTYNSDKTLCNQEGKCKCHLRMSTNGSPYSIMPANGKVSGYTLRLCQTKISPVCVQESGRIGRIVGGVNASVAEWPWQVSLHVKLSTQSHLCGGSIISNQWILTAAHCTDDLVFPEIWRIYTGILRQSEIKQDTSVFKVKEIIVHSKYRISETGYDIALLRLDRPMNFSDLQQPLCLPTEGMNTKYTECWVTGWGYTKERGQVHDTLQKLKIPLISNQECQTRYQNHRITDKMLCAGYTEGGKDACKGDSGGPLSCKYQNKWYLAGITSWGEGCARPEQPGVYTNVAEFKDWILEKTS</sequence>
<evidence type="ECO:0000256" key="8">
    <source>
        <dbReference type="ARBA" id="ARBA00022801"/>
    </source>
</evidence>
<dbReference type="InterPro" id="IPR043504">
    <property type="entry name" value="Peptidase_S1_PA_chymotrypsin"/>
</dbReference>
<dbReference type="CDD" id="cd00190">
    <property type="entry name" value="Tryp_SPc"/>
    <property type="match status" value="1"/>
</dbReference>
<dbReference type="PROSITE" id="PS00135">
    <property type="entry name" value="TRYPSIN_SER"/>
    <property type="match status" value="1"/>
</dbReference>
<keyword evidence="20" id="KW-1185">Reference proteome</keyword>
<dbReference type="InterPro" id="IPR009003">
    <property type="entry name" value="Peptidase_S1_PA"/>
</dbReference>
<comment type="similarity">
    <text evidence="14">Belongs to the peptidase S1 family. CLIP subfamily.</text>
</comment>
<accession>G1K9G8</accession>
<dbReference type="InterPro" id="IPR001314">
    <property type="entry name" value="Peptidase_S1A"/>
</dbReference>
<dbReference type="PANTHER" id="PTHR24252">
    <property type="entry name" value="ACROSIN-RELATED"/>
    <property type="match status" value="1"/>
</dbReference>
<dbReference type="GO" id="GO:0007596">
    <property type="term" value="P:blood coagulation"/>
    <property type="evidence" value="ECO:0007669"/>
    <property type="project" value="UniProtKB-KW"/>
</dbReference>
<dbReference type="PANTHER" id="PTHR24252:SF7">
    <property type="entry name" value="HYALIN"/>
    <property type="match status" value="1"/>
</dbReference>
<dbReference type="GO" id="GO:0031639">
    <property type="term" value="P:plasminogen activation"/>
    <property type="evidence" value="ECO:0000318"/>
    <property type="project" value="GO_Central"/>
</dbReference>
<proteinExistence type="inferred from homology"/>
<dbReference type="Pfam" id="PF00024">
    <property type="entry name" value="PAN_1"/>
    <property type="match status" value="4"/>
</dbReference>
<evidence type="ECO:0000256" key="5">
    <source>
        <dbReference type="ARBA" id="ARBA00022696"/>
    </source>
</evidence>
<evidence type="ECO:0000256" key="16">
    <source>
        <dbReference type="SAM" id="SignalP"/>
    </source>
</evidence>
<evidence type="ECO:0000256" key="13">
    <source>
        <dbReference type="ARBA" id="ARBA00023180"/>
    </source>
</evidence>
<evidence type="ECO:0000256" key="7">
    <source>
        <dbReference type="ARBA" id="ARBA00022737"/>
    </source>
</evidence>
<dbReference type="MEROPS" id="S01.212"/>
<evidence type="ECO:0000256" key="11">
    <source>
        <dbReference type="ARBA" id="ARBA00023145"/>
    </source>
</evidence>
<dbReference type="InterPro" id="IPR018114">
    <property type="entry name" value="TRYPSIN_HIS"/>
</dbReference>
<dbReference type="SUPFAM" id="SSF50494">
    <property type="entry name" value="Trypsin-like serine proteases"/>
    <property type="match status" value="1"/>
</dbReference>
<dbReference type="PROSITE" id="PS50948">
    <property type="entry name" value="PAN"/>
    <property type="match status" value="4"/>
</dbReference>
<keyword evidence="6 16" id="KW-0732">Signal</keyword>
<dbReference type="PRINTS" id="PR00722">
    <property type="entry name" value="CHYMOTRYPSIN"/>
</dbReference>
<dbReference type="GO" id="GO:0035821">
    <property type="term" value="P:modulation of process of another organism"/>
    <property type="evidence" value="ECO:0007669"/>
    <property type="project" value="UniProtKB-ARBA"/>
</dbReference>
<dbReference type="Gene3D" id="3.50.4.10">
    <property type="entry name" value="Hepatocyte Growth Factor"/>
    <property type="match status" value="4"/>
</dbReference>
<evidence type="ECO:0000256" key="10">
    <source>
        <dbReference type="ARBA" id="ARBA00023084"/>
    </source>
</evidence>
<feature type="domain" description="Peptidase S1" evidence="17">
    <location>
        <begin position="391"/>
        <end position="625"/>
    </location>
</feature>
<dbReference type="Pfam" id="PF00089">
    <property type="entry name" value="Trypsin"/>
    <property type="match status" value="1"/>
</dbReference>
<evidence type="ECO:0000313" key="20">
    <source>
        <dbReference type="Proteomes" id="UP000001646"/>
    </source>
</evidence>
<name>G1K9G8_ANOCA</name>
<feature type="signal peptide" evidence="16">
    <location>
        <begin position="1"/>
        <end position="19"/>
    </location>
</feature>
<evidence type="ECO:0000256" key="1">
    <source>
        <dbReference type="ARBA" id="ARBA00004613"/>
    </source>
</evidence>
<dbReference type="CDD" id="cd01100">
    <property type="entry name" value="APPLE_Factor_XI_like"/>
    <property type="match status" value="3"/>
</dbReference>
<dbReference type="Bgee" id="ENSACAG00000001300">
    <property type="expression patterns" value="Expressed in liver"/>
</dbReference>
<dbReference type="AlphaFoldDB" id="G1K9G8"/>
<evidence type="ECO:0000256" key="12">
    <source>
        <dbReference type="ARBA" id="ARBA00023157"/>
    </source>
</evidence>
<evidence type="ECO:0000256" key="2">
    <source>
        <dbReference type="ARBA" id="ARBA00009228"/>
    </source>
</evidence>
<evidence type="ECO:0000256" key="4">
    <source>
        <dbReference type="ARBA" id="ARBA00022670"/>
    </source>
</evidence>
<feature type="domain" description="Apple" evidence="18">
    <location>
        <begin position="199"/>
        <end position="282"/>
    </location>
</feature>
<evidence type="ECO:0000256" key="15">
    <source>
        <dbReference type="RuleBase" id="RU363034"/>
    </source>
</evidence>
<evidence type="ECO:0000313" key="19">
    <source>
        <dbReference type="Ensembl" id="ENSACAP00000001379.3"/>
    </source>
</evidence>
<dbReference type="HOGENOM" id="CLU_031604_0_0_1"/>
<dbReference type="GO" id="GO:0008236">
    <property type="term" value="F:serine-type peptidase activity"/>
    <property type="evidence" value="ECO:0000318"/>
    <property type="project" value="GO_Central"/>
</dbReference>
<comment type="similarity">
    <text evidence="2">Belongs to the peptidase S1 family. Snake venom subfamily.</text>
</comment>
<reference evidence="19 20" key="1">
    <citation type="submission" date="2009-12" db="EMBL/GenBank/DDBJ databases">
        <title>The Genome Sequence of Anolis carolinensis (Green Anole Lizard).</title>
        <authorList>
            <consortium name="The Genome Sequencing Platform"/>
            <person name="Di Palma F."/>
            <person name="Alfoldi J."/>
            <person name="Heiman D."/>
            <person name="Young S."/>
            <person name="Grabherr M."/>
            <person name="Johnson J."/>
            <person name="Lander E.S."/>
            <person name="Lindblad-Toh K."/>
        </authorList>
    </citation>
    <scope>NUCLEOTIDE SEQUENCE [LARGE SCALE GENOMIC DNA]</scope>
    <source>
        <strain evidence="19 20">JBL SC #1</strain>
    </source>
</reference>
<evidence type="ECO:0000259" key="18">
    <source>
        <dbReference type="PROSITE" id="PS50948"/>
    </source>
</evidence>
<dbReference type="GO" id="GO:0004252">
    <property type="term" value="F:serine-type endopeptidase activity"/>
    <property type="evidence" value="ECO:0007669"/>
    <property type="project" value="InterPro"/>
</dbReference>
<dbReference type="FunFam" id="2.40.10.10:FF:000002">
    <property type="entry name" value="Transmembrane protease serine"/>
    <property type="match status" value="1"/>
</dbReference>
<evidence type="ECO:0000256" key="3">
    <source>
        <dbReference type="ARBA" id="ARBA00022525"/>
    </source>
</evidence>
<keyword evidence="4 15" id="KW-0645">Protease</keyword>
<gene>
    <name evidence="19" type="primary">F11</name>
</gene>
<dbReference type="InParanoid" id="G1K9G8"/>
<dbReference type="KEGG" id="acs:100557428"/>
<evidence type="ECO:0000256" key="9">
    <source>
        <dbReference type="ARBA" id="ARBA00022825"/>
    </source>
</evidence>
<dbReference type="Proteomes" id="UP000001646">
    <property type="component" value="Chromosome 5"/>
</dbReference>
<dbReference type="InterPro" id="IPR033116">
    <property type="entry name" value="TRYPSIN_SER"/>
</dbReference>
<dbReference type="InterPro" id="IPR003609">
    <property type="entry name" value="Pan_app"/>
</dbReference>
<dbReference type="InterPro" id="IPR001254">
    <property type="entry name" value="Trypsin_dom"/>
</dbReference>
<reference evidence="19" key="2">
    <citation type="submission" date="2025-08" db="UniProtKB">
        <authorList>
            <consortium name="Ensembl"/>
        </authorList>
    </citation>
    <scope>IDENTIFICATION</scope>
</reference>
<comment type="subcellular location">
    <subcellularLocation>
        <location evidence="1">Secreted</location>
    </subcellularLocation>
</comment>
<organism evidence="19 20">
    <name type="scientific">Anolis carolinensis</name>
    <name type="common">Green anole</name>
    <name type="synonym">American chameleon</name>
    <dbReference type="NCBI Taxonomy" id="28377"/>
    <lineage>
        <taxon>Eukaryota</taxon>
        <taxon>Metazoa</taxon>
        <taxon>Chordata</taxon>
        <taxon>Craniata</taxon>
        <taxon>Vertebrata</taxon>
        <taxon>Euteleostomi</taxon>
        <taxon>Lepidosauria</taxon>
        <taxon>Squamata</taxon>
        <taxon>Bifurcata</taxon>
        <taxon>Unidentata</taxon>
        <taxon>Episquamata</taxon>
        <taxon>Toxicofera</taxon>
        <taxon>Iguania</taxon>
        <taxon>Dactyloidae</taxon>
        <taxon>Anolis</taxon>
    </lineage>
</organism>
<keyword evidence="8 15" id="KW-0378">Hydrolase</keyword>
<dbReference type="PROSITE" id="PS00134">
    <property type="entry name" value="TRYPSIN_HIS"/>
    <property type="match status" value="1"/>
</dbReference>
<dbReference type="OrthoDB" id="9448935at2759"/>
<dbReference type="STRING" id="28377.ENSACAP00000001379"/>
<keyword evidence="7" id="KW-0677">Repeat</keyword>
<keyword evidence="12" id="KW-1015">Disulfide bond</keyword>
<evidence type="ECO:0000259" key="17">
    <source>
        <dbReference type="PROSITE" id="PS50240"/>
    </source>
</evidence>
<reference evidence="19" key="3">
    <citation type="submission" date="2025-09" db="UniProtKB">
        <authorList>
            <consortium name="Ensembl"/>
        </authorList>
    </citation>
    <scope>IDENTIFICATION</scope>
</reference>
<dbReference type="Ensembl" id="ENSACAT00000001412.4">
    <property type="protein sequence ID" value="ENSACAP00000001379.3"/>
    <property type="gene ID" value="ENSACAG00000001300.4"/>
</dbReference>
<dbReference type="InterPro" id="IPR000177">
    <property type="entry name" value="Apple"/>
</dbReference>
<feature type="domain" description="Apple" evidence="18">
    <location>
        <begin position="21"/>
        <end position="103"/>
    </location>
</feature>
<keyword evidence="5" id="KW-0356">Hemostasis</keyword>
<dbReference type="GeneTree" id="ENSGT00940000158569"/>
<dbReference type="SMART" id="SM00020">
    <property type="entry name" value="Tryp_SPc"/>
    <property type="match status" value="1"/>
</dbReference>
<keyword evidence="13" id="KW-0325">Glycoprotein</keyword>
<keyword evidence="11" id="KW-0865">Zymogen</keyword>
<dbReference type="GO" id="GO:0005615">
    <property type="term" value="C:extracellular space"/>
    <property type="evidence" value="ECO:0000318"/>
    <property type="project" value="GO_Central"/>
</dbReference>
<protein>
    <submittedName>
        <fullName evidence="19">Coagulation factor XI</fullName>
    </submittedName>
</protein>
<feature type="domain" description="Apple" evidence="18">
    <location>
        <begin position="289"/>
        <end position="373"/>
    </location>
</feature>
<keyword evidence="3" id="KW-0964">Secreted</keyword>
<dbReference type="PRINTS" id="PR00005">
    <property type="entry name" value="APPLEDOMAIN"/>
</dbReference>
<evidence type="ECO:0000256" key="14">
    <source>
        <dbReference type="ARBA" id="ARBA00024195"/>
    </source>
</evidence>
<dbReference type="GO" id="GO:0051919">
    <property type="term" value="P:positive regulation of fibrinolysis"/>
    <property type="evidence" value="ECO:0000318"/>
    <property type="project" value="GO_Central"/>
</dbReference>
<keyword evidence="9 15" id="KW-0720">Serine protease</keyword>